<dbReference type="AlphaFoldDB" id="A0A157MUV2"/>
<reference evidence="1 2" key="1">
    <citation type="submission" date="2016-03" db="EMBL/GenBank/DDBJ databases">
        <authorList>
            <consortium name="Pathogen Informatics"/>
        </authorList>
    </citation>
    <scope>NUCLEOTIDE SEQUENCE [LARGE SCALE GENOMIC DNA]</scope>
    <source>
        <strain evidence="1 2">NCTC13364</strain>
    </source>
</reference>
<accession>A0A157MUV2</accession>
<organism evidence="1 2">
    <name type="scientific">Bordetella ansorpii</name>
    <dbReference type="NCBI Taxonomy" id="288768"/>
    <lineage>
        <taxon>Bacteria</taxon>
        <taxon>Pseudomonadati</taxon>
        <taxon>Pseudomonadota</taxon>
        <taxon>Betaproteobacteria</taxon>
        <taxon>Burkholderiales</taxon>
        <taxon>Alcaligenaceae</taxon>
        <taxon>Bordetella</taxon>
    </lineage>
</organism>
<proteinExistence type="predicted"/>
<dbReference type="Proteomes" id="UP000077037">
    <property type="component" value="Unassembled WGS sequence"/>
</dbReference>
<protein>
    <submittedName>
        <fullName evidence="1">Uncharacterized protein</fullName>
    </submittedName>
</protein>
<dbReference type="EMBL" id="FKBS01000013">
    <property type="protein sequence ID" value="SAI12855.1"/>
    <property type="molecule type" value="Genomic_DNA"/>
</dbReference>
<name>A0A157MUV2_9BORD</name>
<evidence type="ECO:0000313" key="2">
    <source>
        <dbReference type="Proteomes" id="UP000077037"/>
    </source>
</evidence>
<sequence>MAVGGVPVSCAGNVHLSQDCIYGEQARESLRGSEVEAVWFRWSIYPMVYENRLLSLRRGAAVIVSIEETRSEIDKGFDRLMRSTIIQLIFMSLAWIAAEWLMRKNERGSDLA</sequence>
<evidence type="ECO:0000313" key="1">
    <source>
        <dbReference type="EMBL" id="SAI12855.1"/>
    </source>
</evidence>
<gene>
    <name evidence="1" type="ORF">SAMEA1982600_01438</name>
</gene>